<dbReference type="KEGG" id="bda:FSZ17_03445"/>
<reference evidence="3" key="1">
    <citation type="submission" date="2019-08" db="EMBL/GenBank/DDBJ databases">
        <authorList>
            <person name="Zheng X."/>
        </authorList>
    </citation>
    <scope>NUCLEOTIDE SEQUENCE [LARGE SCALE GENOMIC DNA]</scope>
    <source>
        <strain evidence="3">FJAT-25496</strain>
    </source>
</reference>
<dbReference type="RefSeq" id="WP_057776279.1">
    <property type="nucleotide sequence ID" value="NZ_CP042593.1"/>
</dbReference>
<gene>
    <name evidence="2" type="ORF">FSZ17_03445</name>
</gene>
<evidence type="ECO:0000313" key="2">
    <source>
        <dbReference type="EMBL" id="QED46395.1"/>
    </source>
</evidence>
<accession>A0A5B8Z0F8</accession>
<evidence type="ECO:0000313" key="3">
    <source>
        <dbReference type="Proteomes" id="UP000321555"/>
    </source>
</evidence>
<dbReference type="AlphaFoldDB" id="A0A5B8Z0F8"/>
<dbReference type="EMBL" id="CP042593">
    <property type="protein sequence ID" value="QED46395.1"/>
    <property type="molecule type" value="Genomic_DNA"/>
</dbReference>
<keyword evidence="3" id="KW-1185">Reference proteome</keyword>
<evidence type="ECO:0000259" key="1">
    <source>
        <dbReference type="Pfam" id="PF18734"/>
    </source>
</evidence>
<feature type="domain" description="HEPN AbiU2-like" evidence="1">
    <location>
        <begin position="9"/>
        <end position="181"/>
    </location>
</feature>
<sequence length="223" mass="26346">MNAYTEKEAKLLIKGLMQEIIGVKSKFDLWKHIQDNRNEHINELNLAPAFFTIILHSLFNDVIITTAKLYEHGRDTINLNKLINIAENHKKIFVYSEGKEPLLNNYVIKEHRIKIETKQEQLDNLFTWRDRVYAHNDKKYFFEKSQVTKDAKLTIENLNALIYDAWEIVNFYSLALEGKAWLLDSPDNLDVCKILFILKMYNKQRENEIDIFRIGMGLNPTKK</sequence>
<dbReference type="Pfam" id="PF18734">
    <property type="entry name" value="HEPN_AbiU2"/>
    <property type="match status" value="1"/>
</dbReference>
<organism evidence="2 3">
    <name type="scientific">Cytobacillus dafuensis</name>
    <name type="common">Bacillus dafuensis</name>
    <dbReference type="NCBI Taxonomy" id="1742359"/>
    <lineage>
        <taxon>Bacteria</taxon>
        <taxon>Bacillati</taxon>
        <taxon>Bacillota</taxon>
        <taxon>Bacilli</taxon>
        <taxon>Bacillales</taxon>
        <taxon>Bacillaceae</taxon>
        <taxon>Cytobacillus</taxon>
    </lineage>
</organism>
<dbReference type="Proteomes" id="UP000321555">
    <property type="component" value="Chromosome"/>
</dbReference>
<protein>
    <recommendedName>
        <fullName evidence="1">HEPN AbiU2-like domain-containing protein</fullName>
    </recommendedName>
</protein>
<dbReference type="InterPro" id="IPR040704">
    <property type="entry name" value="HEPN_AbiU2"/>
</dbReference>
<proteinExistence type="predicted"/>
<name>A0A5B8Z0F8_CYTDA</name>
<dbReference type="OrthoDB" id="2972844at2"/>